<accession>A0ABV7Y897</accession>
<sequence>MTRRWVLNVALIVLGLVMMAPFYWMLLTSFLPPELAFRLPPVWFSATLTIEHFASVFELIPFGLFALNSLKITLIVTTGSLVVSVLAAYAFARLRFRGRDVLFVILLASLMVPSQVTVVPTFMVLRSLGLVDTHEAVYLPQLINVLAIFLLRQWFLTIPRDLEDAARIDGAGHFRILRHVIVPLSGPPLAALAIFISLAAWNDFFWPNIMLSTPEKLTIPVGLVYLQGEYSTGSPVVIFAAISLVVVPILVLFVLAQRPITQSLAMTGLRG</sequence>
<dbReference type="PANTHER" id="PTHR43744">
    <property type="entry name" value="ABC TRANSPORTER PERMEASE PROTEIN MG189-RELATED-RELATED"/>
    <property type="match status" value="1"/>
</dbReference>
<gene>
    <name evidence="9" type="ORF">ACFOUW_07120</name>
</gene>
<dbReference type="PROSITE" id="PS50928">
    <property type="entry name" value="ABC_TM1"/>
    <property type="match status" value="1"/>
</dbReference>
<dbReference type="InterPro" id="IPR000515">
    <property type="entry name" value="MetI-like"/>
</dbReference>
<organism evidence="9 10">
    <name type="scientific">Tenggerimyces flavus</name>
    <dbReference type="NCBI Taxonomy" id="1708749"/>
    <lineage>
        <taxon>Bacteria</taxon>
        <taxon>Bacillati</taxon>
        <taxon>Actinomycetota</taxon>
        <taxon>Actinomycetes</taxon>
        <taxon>Propionibacteriales</taxon>
        <taxon>Nocardioidaceae</taxon>
        <taxon>Tenggerimyces</taxon>
    </lineage>
</organism>
<reference evidence="10" key="1">
    <citation type="journal article" date="2019" name="Int. J. Syst. Evol. Microbiol.">
        <title>The Global Catalogue of Microorganisms (GCM) 10K type strain sequencing project: providing services to taxonomists for standard genome sequencing and annotation.</title>
        <authorList>
            <consortium name="The Broad Institute Genomics Platform"/>
            <consortium name="The Broad Institute Genome Sequencing Center for Infectious Disease"/>
            <person name="Wu L."/>
            <person name="Ma J."/>
        </authorList>
    </citation>
    <scope>NUCLEOTIDE SEQUENCE [LARGE SCALE GENOMIC DNA]</scope>
    <source>
        <strain evidence="10">CGMCC 4.7241</strain>
    </source>
</reference>
<feature type="transmembrane region" description="Helical" evidence="7">
    <location>
        <begin position="236"/>
        <end position="256"/>
    </location>
</feature>
<evidence type="ECO:0000256" key="5">
    <source>
        <dbReference type="ARBA" id="ARBA00022989"/>
    </source>
</evidence>
<keyword evidence="6 7" id="KW-0472">Membrane</keyword>
<evidence type="ECO:0000256" key="6">
    <source>
        <dbReference type="ARBA" id="ARBA00023136"/>
    </source>
</evidence>
<evidence type="ECO:0000313" key="9">
    <source>
        <dbReference type="EMBL" id="MFC3760604.1"/>
    </source>
</evidence>
<feature type="transmembrane region" description="Helical" evidence="7">
    <location>
        <begin position="101"/>
        <end position="125"/>
    </location>
</feature>
<feature type="transmembrane region" description="Helical" evidence="7">
    <location>
        <begin position="72"/>
        <end position="92"/>
    </location>
</feature>
<name>A0ABV7Y897_9ACTN</name>
<dbReference type="Gene3D" id="1.10.3720.10">
    <property type="entry name" value="MetI-like"/>
    <property type="match status" value="1"/>
</dbReference>
<feature type="transmembrane region" description="Helical" evidence="7">
    <location>
        <begin position="137"/>
        <end position="155"/>
    </location>
</feature>
<evidence type="ECO:0000256" key="1">
    <source>
        <dbReference type="ARBA" id="ARBA00004651"/>
    </source>
</evidence>
<dbReference type="Proteomes" id="UP001595699">
    <property type="component" value="Unassembled WGS sequence"/>
</dbReference>
<feature type="domain" description="ABC transmembrane type-1" evidence="8">
    <location>
        <begin position="66"/>
        <end position="255"/>
    </location>
</feature>
<comment type="caution">
    <text evidence="9">The sequence shown here is derived from an EMBL/GenBank/DDBJ whole genome shotgun (WGS) entry which is preliminary data.</text>
</comment>
<evidence type="ECO:0000259" key="8">
    <source>
        <dbReference type="PROSITE" id="PS50928"/>
    </source>
</evidence>
<dbReference type="SUPFAM" id="SSF161098">
    <property type="entry name" value="MetI-like"/>
    <property type="match status" value="1"/>
</dbReference>
<comment type="similarity">
    <text evidence="7">Belongs to the binding-protein-dependent transport system permease family.</text>
</comment>
<feature type="transmembrane region" description="Helical" evidence="7">
    <location>
        <begin position="6"/>
        <end position="30"/>
    </location>
</feature>
<evidence type="ECO:0000313" key="10">
    <source>
        <dbReference type="Proteomes" id="UP001595699"/>
    </source>
</evidence>
<keyword evidence="4 7" id="KW-0812">Transmembrane</keyword>
<evidence type="ECO:0000256" key="2">
    <source>
        <dbReference type="ARBA" id="ARBA00022448"/>
    </source>
</evidence>
<keyword evidence="3" id="KW-1003">Cell membrane</keyword>
<evidence type="ECO:0000256" key="3">
    <source>
        <dbReference type="ARBA" id="ARBA00022475"/>
    </source>
</evidence>
<dbReference type="InterPro" id="IPR035906">
    <property type="entry name" value="MetI-like_sf"/>
</dbReference>
<proteinExistence type="inferred from homology"/>
<evidence type="ECO:0000256" key="7">
    <source>
        <dbReference type="RuleBase" id="RU363032"/>
    </source>
</evidence>
<keyword evidence="2 7" id="KW-0813">Transport</keyword>
<evidence type="ECO:0000256" key="4">
    <source>
        <dbReference type="ARBA" id="ARBA00022692"/>
    </source>
</evidence>
<dbReference type="CDD" id="cd06261">
    <property type="entry name" value="TM_PBP2"/>
    <property type="match status" value="1"/>
</dbReference>
<comment type="subcellular location">
    <subcellularLocation>
        <location evidence="1 7">Cell membrane</location>
        <topology evidence="1 7">Multi-pass membrane protein</topology>
    </subcellularLocation>
</comment>
<keyword evidence="10" id="KW-1185">Reference proteome</keyword>
<protein>
    <submittedName>
        <fullName evidence="9">Carbohydrate ABC transporter permease</fullName>
    </submittedName>
</protein>
<dbReference type="RefSeq" id="WP_205116812.1">
    <property type="nucleotide sequence ID" value="NZ_JAFBCM010000001.1"/>
</dbReference>
<feature type="transmembrane region" description="Helical" evidence="7">
    <location>
        <begin position="176"/>
        <end position="201"/>
    </location>
</feature>
<dbReference type="PANTHER" id="PTHR43744:SF12">
    <property type="entry name" value="ABC TRANSPORTER PERMEASE PROTEIN MG189-RELATED"/>
    <property type="match status" value="1"/>
</dbReference>
<dbReference type="Pfam" id="PF00528">
    <property type="entry name" value="BPD_transp_1"/>
    <property type="match status" value="1"/>
</dbReference>
<keyword evidence="5 7" id="KW-1133">Transmembrane helix</keyword>
<dbReference type="EMBL" id="JBHRZH010000006">
    <property type="protein sequence ID" value="MFC3760604.1"/>
    <property type="molecule type" value="Genomic_DNA"/>
</dbReference>